<dbReference type="InterPro" id="IPR050324">
    <property type="entry name" value="CDP-alcohol_PTase-I"/>
</dbReference>
<dbReference type="EnsemblMetazoa" id="PPA38655.1">
    <property type="protein sequence ID" value="PPA38655.1"/>
    <property type="gene ID" value="WBGene00277024"/>
</dbReference>
<accession>A0A2A6BYF9</accession>
<keyword evidence="2" id="KW-1185">Reference proteome</keyword>
<evidence type="ECO:0000313" key="2">
    <source>
        <dbReference type="Proteomes" id="UP000005239"/>
    </source>
</evidence>
<dbReference type="AlphaFoldDB" id="A0A2A6BYF9"/>
<dbReference type="OrthoDB" id="10251048at2759"/>
<name>A0A2A6BYF9_PRIPA</name>
<dbReference type="InterPro" id="IPR036412">
    <property type="entry name" value="HAD-like_sf"/>
</dbReference>
<dbReference type="SUPFAM" id="SSF56784">
    <property type="entry name" value="HAD-like"/>
    <property type="match status" value="1"/>
</dbReference>
<organism evidence="1 2">
    <name type="scientific">Pristionchus pacificus</name>
    <name type="common">Parasitic nematode worm</name>
    <dbReference type="NCBI Taxonomy" id="54126"/>
    <lineage>
        <taxon>Eukaryota</taxon>
        <taxon>Metazoa</taxon>
        <taxon>Ecdysozoa</taxon>
        <taxon>Nematoda</taxon>
        <taxon>Chromadorea</taxon>
        <taxon>Rhabditida</taxon>
        <taxon>Rhabditina</taxon>
        <taxon>Diplogasteromorpha</taxon>
        <taxon>Diplogasteroidea</taxon>
        <taxon>Neodiplogasteridae</taxon>
        <taxon>Pristionchus</taxon>
    </lineage>
</organism>
<dbReference type="Gene3D" id="3.40.50.1000">
    <property type="entry name" value="HAD superfamily/HAD-like"/>
    <property type="match status" value="2"/>
</dbReference>
<reference evidence="1" key="2">
    <citation type="submission" date="2022-06" db="UniProtKB">
        <authorList>
            <consortium name="EnsemblMetazoa"/>
        </authorList>
    </citation>
    <scope>IDENTIFICATION</scope>
    <source>
        <strain evidence="1">PS312</strain>
    </source>
</reference>
<dbReference type="GO" id="GO:0046474">
    <property type="term" value="P:glycerophospholipid biosynthetic process"/>
    <property type="evidence" value="ECO:0000318"/>
    <property type="project" value="GO_Central"/>
</dbReference>
<dbReference type="Pfam" id="PF13344">
    <property type="entry name" value="Hydrolase_6"/>
    <property type="match status" value="1"/>
</dbReference>
<dbReference type="PANTHER" id="PTHR14269">
    <property type="entry name" value="CDP-DIACYLGLYCEROL--GLYCEROL-3-PHOSPHATE 3-PHOSPHATIDYLTRANSFERASE-RELATED"/>
    <property type="match status" value="1"/>
</dbReference>
<dbReference type="InterPro" id="IPR006357">
    <property type="entry name" value="HAD-SF_hydro_IIA"/>
</dbReference>
<sequence>MGSLFKPLLRVSSCFIPTIKRSFGIVLDIDGVLLRGRDLLPRTRDAIAQITHNGKFSIPTVFLTNGTNSMRAEKAQRLSEYLDISVLPSQVVMAHSPLRMFVDLHEKHVLVVGQGPVKQIARTGRLRSYRAFACIIIHFRFSLGFKKVTSVDDLREMFPFLDCGDFSRRKTDFSKYVKPAFDPLQAIILLGEPVRWEGALQILSDVLLTNGDPGSLSYKRGTLPFPHLPIIACNVDLVWMAEKPLPLPRFGHGMFLHCLETIFEKQTGKELHYRAVLGKPTEMSYLHAAHCIQNQALDRGIDPPKCIYVVGLMLKKCYSDNPESDILGAKLFDRYLRHGGLGRFDHIDLDTFEDEVRPPALKTRRVLRRCVAVLVETGVYAEGCRLNGNIQPVSKLTSELSPREQEALRCPDFVERDLFSALRMILSRERWITPFPSHSSSY</sequence>
<dbReference type="PANTHER" id="PTHR14269:SF4">
    <property type="entry name" value="CAT EYE SYNDROME CRITICAL REGION PROTEIN 5"/>
    <property type="match status" value="1"/>
</dbReference>
<gene>
    <name evidence="1" type="primary">WBGene00277024</name>
</gene>
<proteinExistence type="predicted"/>
<evidence type="ECO:0000313" key="1">
    <source>
        <dbReference type="EnsemblMetazoa" id="PPA38655.1"/>
    </source>
</evidence>
<accession>A0A8R1YW47</accession>
<reference evidence="2" key="1">
    <citation type="journal article" date="2008" name="Nat. Genet.">
        <title>The Pristionchus pacificus genome provides a unique perspective on nematode lifestyle and parasitism.</title>
        <authorList>
            <person name="Dieterich C."/>
            <person name="Clifton S.W."/>
            <person name="Schuster L.N."/>
            <person name="Chinwalla A."/>
            <person name="Delehaunty K."/>
            <person name="Dinkelacker I."/>
            <person name="Fulton L."/>
            <person name="Fulton R."/>
            <person name="Godfrey J."/>
            <person name="Minx P."/>
            <person name="Mitreva M."/>
            <person name="Roeseler W."/>
            <person name="Tian H."/>
            <person name="Witte H."/>
            <person name="Yang S.P."/>
            <person name="Wilson R.K."/>
            <person name="Sommer R.J."/>
        </authorList>
    </citation>
    <scope>NUCLEOTIDE SEQUENCE [LARGE SCALE GENOMIC DNA]</scope>
    <source>
        <strain evidence="2">PS312</strain>
    </source>
</reference>
<dbReference type="InterPro" id="IPR023214">
    <property type="entry name" value="HAD_sf"/>
</dbReference>
<protein>
    <submittedName>
        <fullName evidence="1">Uncharacterized protein</fullName>
    </submittedName>
</protein>
<dbReference type="Proteomes" id="UP000005239">
    <property type="component" value="Unassembled WGS sequence"/>
</dbReference>
<dbReference type="GO" id="GO:0005739">
    <property type="term" value="C:mitochondrion"/>
    <property type="evidence" value="ECO:0000318"/>
    <property type="project" value="GO_Central"/>
</dbReference>